<protein>
    <submittedName>
        <fullName evidence="1">Uncharacterized protein</fullName>
    </submittedName>
</protein>
<dbReference type="AlphaFoldDB" id="X0TBW9"/>
<feature type="non-terminal residue" evidence="1">
    <location>
        <position position="1"/>
    </location>
</feature>
<gene>
    <name evidence="1" type="ORF">S01H1_24117</name>
</gene>
<feature type="non-terminal residue" evidence="1">
    <location>
        <position position="88"/>
    </location>
</feature>
<sequence>DDCWERKVATLTGVPLYLIADEGMVHVTNEVGEEIHRVNHDDLQILKGMRLSRPSQNKLVYHREHQSLIIDGLSRNYSGVPKLRVAYV</sequence>
<name>X0TBW9_9ZZZZ</name>
<proteinExistence type="predicted"/>
<reference evidence="1" key="1">
    <citation type="journal article" date="2014" name="Front. Microbiol.">
        <title>High frequency of phylogenetically diverse reductive dehalogenase-homologous genes in deep subseafloor sedimentary metagenomes.</title>
        <authorList>
            <person name="Kawai M."/>
            <person name="Futagami T."/>
            <person name="Toyoda A."/>
            <person name="Takaki Y."/>
            <person name="Nishi S."/>
            <person name="Hori S."/>
            <person name="Arai W."/>
            <person name="Tsubouchi T."/>
            <person name="Morono Y."/>
            <person name="Uchiyama I."/>
            <person name="Ito T."/>
            <person name="Fujiyama A."/>
            <person name="Inagaki F."/>
            <person name="Takami H."/>
        </authorList>
    </citation>
    <scope>NUCLEOTIDE SEQUENCE</scope>
    <source>
        <strain evidence="1">Expedition CK06-06</strain>
    </source>
</reference>
<comment type="caution">
    <text evidence="1">The sequence shown here is derived from an EMBL/GenBank/DDBJ whole genome shotgun (WGS) entry which is preliminary data.</text>
</comment>
<organism evidence="1">
    <name type="scientific">marine sediment metagenome</name>
    <dbReference type="NCBI Taxonomy" id="412755"/>
    <lineage>
        <taxon>unclassified sequences</taxon>
        <taxon>metagenomes</taxon>
        <taxon>ecological metagenomes</taxon>
    </lineage>
</organism>
<accession>X0TBW9</accession>
<evidence type="ECO:0000313" key="1">
    <source>
        <dbReference type="EMBL" id="GAF90978.1"/>
    </source>
</evidence>
<dbReference type="EMBL" id="BARS01014195">
    <property type="protein sequence ID" value="GAF90978.1"/>
    <property type="molecule type" value="Genomic_DNA"/>
</dbReference>